<dbReference type="Gene3D" id="3.30.1490.20">
    <property type="entry name" value="ATP-grasp fold, A domain"/>
    <property type="match status" value="2"/>
</dbReference>
<dbReference type="InterPro" id="IPR004602">
    <property type="entry name" value="UvrA"/>
</dbReference>
<dbReference type="NCBIfam" id="NF001503">
    <property type="entry name" value="PRK00349.1"/>
    <property type="match status" value="2"/>
</dbReference>
<evidence type="ECO:0000256" key="12">
    <source>
        <dbReference type="ARBA" id="ARBA00023125"/>
    </source>
</evidence>
<dbReference type="GO" id="GO:0005737">
    <property type="term" value="C:cytoplasm"/>
    <property type="evidence" value="ECO:0007669"/>
    <property type="project" value="UniProtKB-SubCell"/>
</dbReference>
<keyword evidence="9" id="KW-0862">Zinc</keyword>
<keyword evidence="11" id="KW-0267">Excision nuclease</keyword>
<dbReference type="Pfam" id="PF17760">
    <property type="entry name" value="UvrA_inter"/>
    <property type="match status" value="2"/>
</dbReference>
<dbReference type="Pfam" id="PF00005">
    <property type="entry name" value="ABC_tran"/>
    <property type="match status" value="1"/>
</dbReference>
<proteinExistence type="inferred from homology"/>
<dbReference type="Gene3D" id="1.20.1580.10">
    <property type="entry name" value="ABC transporter ATPase like domain"/>
    <property type="match status" value="4"/>
</dbReference>
<accession>A0A517XUF7</accession>
<dbReference type="InterPro" id="IPR017871">
    <property type="entry name" value="ABC_transporter-like_CS"/>
</dbReference>
<dbReference type="PROSITE" id="PS50893">
    <property type="entry name" value="ABC_TRANSPORTER_2"/>
    <property type="match status" value="2"/>
</dbReference>
<name>A0A517XUF7_9BACT</name>
<evidence type="ECO:0000256" key="6">
    <source>
        <dbReference type="ARBA" id="ARBA00022763"/>
    </source>
</evidence>
<evidence type="ECO:0000256" key="15">
    <source>
        <dbReference type="ARBA" id="ARBA00039316"/>
    </source>
</evidence>
<evidence type="ECO:0000259" key="18">
    <source>
        <dbReference type="PROSITE" id="PS50893"/>
    </source>
</evidence>
<dbReference type="NCBIfam" id="TIGR00630">
    <property type="entry name" value="uvra"/>
    <property type="match status" value="2"/>
</dbReference>
<dbReference type="PANTHER" id="PTHR43152">
    <property type="entry name" value="UVRABC SYSTEM PROTEIN A"/>
    <property type="match status" value="1"/>
</dbReference>
<keyword evidence="13" id="KW-0234">DNA repair</keyword>
<dbReference type="SUPFAM" id="SSF52540">
    <property type="entry name" value="P-loop containing nucleoside triphosphate hydrolases"/>
    <property type="match status" value="4"/>
</dbReference>
<evidence type="ECO:0000256" key="8">
    <source>
        <dbReference type="ARBA" id="ARBA00022771"/>
    </source>
</evidence>
<sequence>MDTQAIVIRGAREHNLRNVDLELPRDKLIVFTGVSGSGKSSLAFDTIYAEGQRRYVESLSSYARQFLGQLPKPDVDYIGGLSPAVSIQQKTASRNPRSTVGTVTEVSDYLRVLFARLGQGHCPTCERPITAQTREQIIGRVLALPEGTRFMILAPVVRGQKGEFKDFFADMSKRGYVRARVDGRVVKLTDDLKLDKRIKHAIEIVIDRLKIEAKGATNRVRIAEAVEQALALAEGNLVISVEGDRPTDAEGETAAEEILLSAHYACTHCGISYEPPTPQLFSFNSPMGMCTECDGLGTKFTFDPDLIVPDPSLSFYAGAVPLVGSLKGMGRWRKHVYEGVAKSLDIELKTPWGKLPAEHRDQLLNGSGDRHIVWEWKQRNGTVWKHGGKWDGVVPQLLSQFKKAAPGPQRMRLEKYMRQVRCPACYGQRLNPQARAVRVGGKTLVELGHSPIGELVPWFDGYEAKLTDVARTIAGELLKEIRARLGFLLNVGLHYLTLDRSAPTLSGGEAQRIRLAGQIGSGLVGVLYVLDEPSIGLHPRDNARLLASLERLRDMGNTVLVVEHDEDTMRAADFLVDFGPGPGVRGGHVVAAGTPAEVFANPASLTGQFLNGTKEIAIPAERRKVDQKRQIKVIGATQNNLKNVTVDIPVGVLTVVTGVSGSGKSSLINDILKEALTAAGRPAAAGEDDEPDETDHTVGAHERIEGAEHIDKVIDIDQTPIGRTPRSNPATYIKLWDEVRSLYADMTDAKTRGYTPSRFSFNRPGGRCEACEGNGATKLEMDFLADVWVTCPVCEGRRFNRETLQVKYRGRSIHDTLEMEVGQALDHFEHVPKVRTMLQTLHDVGLDYVKLGQPSPTLSGGEAQRIKLAKELVRKGTGKTLYILDEPTTGLHFEDVRKLLDVLHGFAAAGNTVLVIEHNLDVIKTADWLIDMGPEGGSGGGHVVATGTPEQVAKVKASHTGAALKPILFPTGDRKQETGAKKKQPRKPTGYITHIEVEGASQHNLKHVNCKLPREQMTVFCGPSGSGKSSLALDTIYAEGQRRYVESLSSYARQFLGQVQKPKVEHVTGLSPAISIEQKTTSKSPRSTVGTITEVYDYLRILYARLGQRHCPSCGDAVGTQTADEIVDKVLSLPEGTKLYILAPVERKGQEKYDTLWEEIRRAGYVRMRVDGTSYNLDEPPAIDHRRKHRVEVVVDRNVVKPGTRTRVAEAVEQALELGRGVMNIAFVDANKPEPQWKVDRYSQHLACERCNLSFEPLNPHHYSFNSPLGWCPTCEGLGVQRGANPALLIRDGALSIRDGAIAGWPDLDAGSAWLPFAEAIVRHAGFDLDTPYDKLDAAQQRVILHGTGEAWLDLASGRREPAGRGGRTSRSTTSRLTPAARPARFQYKGLFPAVDEANRVSFVYRQRLDQLVDEVPCSTCRGSRLRADAAATRFAGLTLGELGAKPLGDTLRHVAGLDLSKHDTQVAGEVLREIRSRLTFLVDVGLDYLALSRPGPTLSGGEAQRIRLASQIGSGLTGVLYVLDEPTIGLHPRDNERLLEALKRLRDLGNTLVLVEHDREVIAAADYLLDFGPGAGDRGGEITAAGPPKQVGKSPASLTGKYLSGALAIPIPSNRRIPGGTAHTPAALAEVAPTAGVLSIIGARQNNLRNVDAHLPLGAFVAVTGVSGSGKSSLVNEVLYNTLARRLHRARTVAAAHDDIRGLDHVDKIINVDQDPIGNSPSSNPATYTGVFDLVRELFARLPESKVRGYHPRRFSFNQKGGRCEACEGNGQKRIEMHFLPDVWVECDTCKGTRYNPETLAVKYHGKSIADVLNLRVAEALELFGNIPKIRVVLQTLDDVGLGYMALGQPAPTMSGGEAQRVKLAAELARPSTGKTLYLLDEPTTGLHFDDIRKLLDVLQRLVDLGNTVVVVEHNLDVVKSADWVLDMGPDGGVGGGRVVAAGTPEDVVGVEESHTGRILKGVLGAGPRVERVPFDPDAARRQRAGDLDITEVGKDHALPWEADGPRWHTKERVTTTGKPAKWDGAALAWVIAEVEKTGAFAPPNWNHRSIVEVTPPKKADGWFLHAMTGHEAYLKLVFRVPGKPFKQDQLAASLGLRPLSDTPGLEGLSRDENRVEVGTWPGAQYAVVIVHTKAEIDTPAFREFLAKAVAASQARTRTAADGVEAQMPWKKDGEKWHLSDKGFPPGRGARWDRTLLPKLLKLVRDIEPDAEVKWDNRDAVLVKVPGATRSWARWRTKDADALDVQFVGRRGQFNLSRIEQFGRGAELIDDRAGGATVLHLQFVTADHFHAPALKQLLTEHLAGFREAHGRDKEAG</sequence>
<keyword evidence="20" id="KW-1185">Reference proteome</keyword>
<evidence type="ECO:0000256" key="11">
    <source>
        <dbReference type="ARBA" id="ARBA00022881"/>
    </source>
</evidence>
<feature type="domain" description="ABC transporter" evidence="18">
    <location>
        <begin position="625"/>
        <end position="965"/>
    </location>
</feature>
<organism evidence="19 20">
    <name type="scientific">Urbifossiella limnaea</name>
    <dbReference type="NCBI Taxonomy" id="2528023"/>
    <lineage>
        <taxon>Bacteria</taxon>
        <taxon>Pseudomonadati</taxon>
        <taxon>Planctomycetota</taxon>
        <taxon>Planctomycetia</taxon>
        <taxon>Gemmatales</taxon>
        <taxon>Gemmataceae</taxon>
        <taxon>Urbifossiella</taxon>
    </lineage>
</organism>
<gene>
    <name evidence="19" type="primary">uvrA</name>
    <name evidence="19" type="ORF">ETAA1_31020</name>
</gene>
<dbReference type="InterPro" id="IPR013815">
    <property type="entry name" value="ATP_grasp_subdomain_1"/>
</dbReference>
<evidence type="ECO:0000256" key="1">
    <source>
        <dbReference type="ARBA" id="ARBA00004496"/>
    </source>
</evidence>
<evidence type="ECO:0000256" key="9">
    <source>
        <dbReference type="ARBA" id="ARBA00022833"/>
    </source>
</evidence>
<dbReference type="Gene3D" id="1.10.8.280">
    <property type="entry name" value="ABC transporter ATPase domain-like"/>
    <property type="match status" value="2"/>
</dbReference>
<reference evidence="19 20" key="1">
    <citation type="submission" date="2019-02" db="EMBL/GenBank/DDBJ databases">
        <title>Deep-cultivation of Planctomycetes and their phenomic and genomic characterization uncovers novel biology.</title>
        <authorList>
            <person name="Wiegand S."/>
            <person name="Jogler M."/>
            <person name="Boedeker C."/>
            <person name="Pinto D."/>
            <person name="Vollmers J."/>
            <person name="Rivas-Marin E."/>
            <person name="Kohn T."/>
            <person name="Peeters S.H."/>
            <person name="Heuer A."/>
            <person name="Rast P."/>
            <person name="Oberbeckmann S."/>
            <person name="Bunk B."/>
            <person name="Jeske O."/>
            <person name="Meyerdierks A."/>
            <person name="Storesund J.E."/>
            <person name="Kallscheuer N."/>
            <person name="Luecker S."/>
            <person name="Lage O.M."/>
            <person name="Pohl T."/>
            <person name="Merkel B.J."/>
            <person name="Hornburger P."/>
            <person name="Mueller R.-W."/>
            <person name="Bruemmer F."/>
            <person name="Labrenz M."/>
            <person name="Spormann A.M."/>
            <person name="Op den Camp H."/>
            <person name="Overmann J."/>
            <person name="Amann R."/>
            <person name="Jetten M.S.M."/>
            <person name="Mascher T."/>
            <person name="Medema M.H."/>
            <person name="Devos D.P."/>
            <person name="Kaster A.-K."/>
            <person name="Ovreas L."/>
            <person name="Rohde M."/>
            <person name="Galperin M.Y."/>
            <person name="Jogler C."/>
        </authorList>
    </citation>
    <scope>NUCLEOTIDE SEQUENCE [LARGE SCALE GENOMIC DNA]</scope>
    <source>
        <strain evidence="19 20">ETA_A1</strain>
    </source>
</reference>
<dbReference type="OrthoDB" id="9809851at2"/>
<keyword evidence="10" id="KW-0067">ATP-binding</keyword>
<keyword evidence="12" id="KW-0238">DNA-binding</keyword>
<evidence type="ECO:0000256" key="17">
    <source>
        <dbReference type="SAM" id="MobiDB-lite"/>
    </source>
</evidence>
<dbReference type="CDD" id="cd03271">
    <property type="entry name" value="ABC_UvrA_II"/>
    <property type="match status" value="2"/>
</dbReference>
<keyword evidence="5" id="KW-0547">Nucleotide-binding</keyword>
<dbReference type="Proteomes" id="UP000319576">
    <property type="component" value="Chromosome"/>
</dbReference>
<dbReference type="GO" id="GO:0006289">
    <property type="term" value="P:nucleotide-excision repair"/>
    <property type="evidence" value="ECO:0007669"/>
    <property type="project" value="InterPro"/>
</dbReference>
<dbReference type="GO" id="GO:0004518">
    <property type="term" value="F:nuclease activity"/>
    <property type="evidence" value="ECO:0007669"/>
    <property type="project" value="UniProtKB-KW"/>
</dbReference>
<dbReference type="InterPro" id="IPR003439">
    <property type="entry name" value="ABC_transporter-like_ATP-bd"/>
</dbReference>
<dbReference type="RefSeq" id="WP_145239856.1">
    <property type="nucleotide sequence ID" value="NZ_CP036273.1"/>
</dbReference>
<protein>
    <recommendedName>
        <fullName evidence="15">UvrABC system protein A</fullName>
    </recommendedName>
    <alternativeName>
        <fullName evidence="16">Excinuclease ABC subunit A</fullName>
    </alternativeName>
</protein>
<dbReference type="PROSITE" id="PS00211">
    <property type="entry name" value="ABC_TRANSPORTER_1"/>
    <property type="match status" value="4"/>
</dbReference>
<evidence type="ECO:0000256" key="3">
    <source>
        <dbReference type="ARBA" id="ARBA00022723"/>
    </source>
</evidence>
<feature type="region of interest" description="Disordered" evidence="17">
    <location>
        <begin position="1358"/>
        <end position="1379"/>
    </location>
</feature>
<dbReference type="Gene3D" id="3.40.50.300">
    <property type="entry name" value="P-loop containing nucleotide triphosphate hydrolases"/>
    <property type="match status" value="4"/>
</dbReference>
<evidence type="ECO:0000313" key="19">
    <source>
        <dbReference type="EMBL" id="QDU21137.1"/>
    </source>
</evidence>
<dbReference type="Pfam" id="PF17755">
    <property type="entry name" value="UvrA_DNA-bind"/>
    <property type="match status" value="2"/>
</dbReference>
<comment type="similarity">
    <text evidence="14">Belongs to the ABC transporter superfamily. UvrA family.</text>
</comment>
<dbReference type="GO" id="GO:0008270">
    <property type="term" value="F:zinc ion binding"/>
    <property type="evidence" value="ECO:0007669"/>
    <property type="project" value="UniProtKB-KW"/>
</dbReference>
<dbReference type="EMBL" id="CP036273">
    <property type="protein sequence ID" value="QDU21137.1"/>
    <property type="molecule type" value="Genomic_DNA"/>
</dbReference>
<evidence type="ECO:0000313" key="20">
    <source>
        <dbReference type="Proteomes" id="UP000319576"/>
    </source>
</evidence>
<evidence type="ECO:0000256" key="2">
    <source>
        <dbReference type="ARBA" id="ARBA00022490"/>
    </source>
</evidence>
<evidence type="ECO:0000256" key="4">
    <source>
        <dbReference type="ARBA" id="ARBA00022737"/>
    </source>
</evidence>
<dbReference type="KEGG" id="uli:ETAA1_31020"/>
<dbReference type="InterPro" id="IPR027417">
    <property type="entry name" value="P-loop_NTPase"/>
</dbReference>
<dbReference type="InterPro" id="IPR041552">
    <property type="entry name" value="UvrA_DNA-bd"/>
</dbReference>
<keyword evidence="8" id="KW-0863">Zinc-finger</keyword>
<keyword evidence="2" id="KW-0963">Cytoplasm</keyword>
<dbReference type="GO" id="GO:0005524">
    <property type="term" value="F:ATP binding"/>
    <property type="evidence" value="ECO:0007669"/>
    <property type="project" value="UniProtKB-KW"/>
</dbReference>
<dbReference type="GO" id="GO:0003677">
    <property type="term" value="F:DNA binding"/>
    <property type="evidence" value="ECO:0007669"/>
    <property type="project" value="UniProtKB-KW"/>
</dbReference>
<dbReference type="CDD" id="cd03270">
    <property type="entry name" value="ABC_UvrA_I"/>
    <property type="match status" value="1"/>
</dbReference>
<dbReference type="GO" id="GO:0016887">
    <property type="term" value="F:ATP hydrolysis activity"/>
    <property type="evidence" value="ECO:0007669"/>
    <property type="project" value="InterPro"/>
</dbReference>
<dbReference type="PANTHER" id="PTHR43152:SF3">
    <property type="entry name" value="UVRABC SYSTEM PROTEIN A"/>
    <property type="match status" value="1"/>
</dbReference>
<keyword evidence="4" id="KW-0677">Repeat</keyword>
<dbReference type="GO" id="GO:0009380">
    <property type="term" value="C:excinuclease repair complex"/>
    <property type="evidence" value="ECO:0007669"/>
    <property type="project" value="InterPro"/>
</dbReference>
<feature type="domain" description="ABC transporter" evidence="18">
    <location>
        <begin position="1627"/>
        <end position="1962"/>
    </location>
</feature>
<dbReference type="InterPro" id="IPR003593">
    <property type="entry name" value="AAA+_ATPase"/>
</dbReference>
<evidence type="ECO:0000256" key="13">
    <source>
        <dbReference type="ARBA" id="ARBA00023204"/>
    </source>
</evidence>
<dbReference type="InterPro" id="IPR041102">
    <property type="entry name" value="UvrA_inter"/>
</dbReference>
<evidence type="ECO:0000256" key="16">
    <source>
        <dbReference type="ARBA" id="ARBA00042156"/>
    </source>
</evidence>
<keyword evidence="6" id="KW-0227">DNA damage</keyword>
<dbReference type="SMART" id="SM00382">
    <property type="entry name" value="AAA"/>
    <property type="match status" value="3"/>
</dbReference>
<keyword evidence="7" id="KW-0228">DNA excision</keyword>
<comment type="subcellular location">
    <subcellularLocation>
        <location evidence="1">Cytoplasm</location>
    </subcellularLocation>
</comment>
<keyword evidence="3" id="KW-0479">Metal-binding</keyword>
<evidence type="ECO:0000256" key="14">
    <source>
        <dbReference type="ARBA" id="ARBA00038000"/>
    </source>
</evidence>
<evidence type="ECO:0000256" key="5">
    <source>
        <dbReference type="ARBA" id="ARBA00022741"/>
    </source>
</evidence>
<evidence type="ECO:0000256" key="7">
    <source>
        <dbReference type="ARBA" id="ARBA00022769"/>
    </source>
</evidence>
<evidence type="ECO:0000256" key="10">
    <source>
        <dbReference type="ARBA" id="ARBA00022840"/>
    </source>
</evidence>